<dbReference type="PANTHER" id="PTHR48100">
    <property type="entry name" value="BROAD-SPECIFICITY PHOSPHATASE YOR283W-RELATED"/>
    <property type="match status" value="1"/>
</dbReference>
<dbReference type="Proteomes" id="UP000503003">
    <property type="component" value="Chromosome 1"/>
</dbReference>
<dbReference type="EMBL" id="CP049331">
    <property type="protein sequence ID" value="QIH41909.1"/>
    <property type="molecule type" value="Genomic_DNA"/>
</dbReference>
<dbReference type="InterPro" id="IPR029033">
    <property type="entry name" value="His_PPase_superfam"/>
</dbReference>
<dbReference type="GO" id="GO:0016791">
    <property type="term" value="F:phosphatase activity"/>
    <property type="evidence" value="ECO:0007669"/>
    <property type="project" value="TreeGrafter"/>
</dbReference>
<dbReference type="PANTHER" id="PTHR48100:SF1">
    <property type="entry name" value="HISTIDINE PHOSPHATASE FAMILY PROTEIN-RELATED"/>
    <property type="match status" value="1"/>
</dbReference>
<dbReference type="AlphaFoldDB" id="A0A6G7CII1"/>
<organism evidence="2 3">
    <name type="scientific">Vibrio ziniensis</name>
    <dbReference type="NCBI Taxonomy" id="2711221"/>
    <lineage>
        <taxon>Bacteria</taxon>
        <taxon>Pseudomonadati</taxon>
        <taxon>Pseudomonadota</taxon>
        <taxon>Gammaproteobacteria</taxon>
        <taxon>Vibrionales</taxon>
        <taxon>Vibrionaceae</taxon>
        <taxon>Vibrio</taxon>
    </lineage>
</organism>
<accession>A0A6G7CII1</accession>
<proteinExistence type="predicted"/>
<dbReference type="SUPFAM" id="SSF53254">
    <property type="entry name" value="Phosphoglycerate mutase-like"/>
    <property type="match status" value="1"/>
</dbReference>
<dbReference type="CDD" id="cd07067">
    <property type="entry name" value="HP_PGM_like"/>
    <property type="match status" value="1"/>
</dbReference>
<dbReference type="InterPro" id="IPR013078">
    <property type="entry name" value="His_Pase_superF_clade-1"/>
</dbReference>
<reference evidence="2 3" key="1">
    <citation type="submission" date="2020-02" db="EMBL/GenBank/DDBJ databases">
        <title>A complete genome of a marine bacterium Vibrio sp. ZWAL4003 isolated from the mangrove sediment with the ability to degrade polysaccharides.</title>
        <authorList>
            <person name="Wu J."/>
            <person name="Qu W."/>
            <person name="Zeng R."/>
        </authorList>
    </citation>
    <scope>NUCLEOTIDE SEQUENCE [LARGE SCALE GENOMIC DNA]</scope>
    <source>
        <strain evidence="2 3">ZWAL4003</strain>
    </source>
</reference>
<sequence length="204" mass="23300">MTMNLYLLRHGKTQGKPALNGHIDVAVDESIQSSIAHALLKHYSFHKVYSSPLIRCQRVAELVTELKPALKLVIEPRLKEQNFGDFDGVPFDELTHEWKRLEQFWANPAQNTLPNAEPLQQGYARVVEAWEQIIQHCEQDTLIVAHGGPIRYILAHILGLDWQNPQLYTTLAIGNQSITHIQINKFEEQTFFSIKSIGTPLIEK</sequence>
<name>A0A6G7CII1_9VIBR</name>
<dbReference type="InterPro" id="IPR050275">
    <property type="entry name" value="PGM_Phosphatase"/>
</dbReference>
<dbReference type="Pfam" id="PF00300">
    <property type="entry name" value="His_Phos_1"/>
    <property type="match status" value="1"/>
</dbReference>
<feature type="site" description="Transition state stabilizer" evidence="1">
    <location>
        <position position="146"/>
    </location>
</feature>
<evidence type="ECO:0000313" key="3">
    <source>
        <dbReference type="Proteomes" id="UP000503003"/>
    </source>
</evidence>
<dbReference type="RefSeq" id="WP_165311488.1">
    <property type="nucleotide sequence ID" value="NZ_CP049331.1"/>
</dbReference>
<evidence type="ECO:0000313" key="2">
    <source>
        <dbReference type="EMBL" id="QIH41909.1"/>
    </source>
</evidence>
<dbReference type="GO" id="GO:0005737">
    <property type="term" value="C:cytoplasm"/>
    <property type="evidence" value="ECO:0007669"/>
    <property type="project" value="TreeGrafter"/>
</dbReference>
<dbReference type="KEGG" id="vzi:G5S32_07880"/>
<gene>
    <name evidence="2" type="ORF">G5S32_07880</name>
</gene>
<keyword evidence="3" id="KW-1185">Reference proteome</keyword>
<protein>
    <submittedName>
        <fullName evidence="2">Alpha-ribazole phosphatase family protein</fullName>
    </submittedName>
</protein>
<dbReference type="Gene3D" id="3.40.50.1240">
    <property type="entry name" value="Phosphoglycerate mutase-like"/>
    <property type="match status" value="1"/>
</dbReference>
<dbReference type="SMART" id="SM00855">
    <property type="entry name" value="PGAM"/>
    <property type="match status" value="1"/>
</dbReference>
<evidence type="ECO:0000256" key="1">
    <source>
        <dbReference type="PIRSR" id="PIRSR613078-3"/>
    </source>
</evidence>